<dbReference type="PANTHER" id="PTHR40084">
    <property type="entry name" value="PHOSPHOHYDROLASE, PHP FAMILY"/>
    <property type="match status" value="1"/>
</dbReference>
<dbReference type="EMBL" id="LAZR01037000">
    <property type="protein sequence ID" value="KKL23370.1"/>
    <property type="molecule type" value="Genomic_DNA"/>
</dbReference>
<organism evidence="1">
    <name type="scientific">marine sediment metagenome</name>
    <dbReference type="NCBI Taxonomy" id="412755"/>
    <lineage>
        <taxon>unclassified sequences</taxon>
        <taxon>metagenomes</taxon>
        <taxon>ecological metagenomes</taxon>
    </lineage>
</organism>
<dbReference type="PANTHER" id="PTHR40084:SF1">
    <property type="entry name" value="PHOSPHOTRANSFERASE"/>
    <property type="match status" value="1"/>
</dbReference>
<protein>
    <recommendedName>
        <fullName evidence="2">Polymerase/histidinol phosphatase N-terminal domain-containing protein</fullName>
    </recommendedName>
</protein>
<dbReference type="InterPro" id="IPR016195">
    <property type="entry name" value="Pol/histidinol_Pase-like"/>
</dbReference>
<accession>A0A0F9BND0</accession>
<evidence type="ECO:0008006" key="2">
    <source>
        <dbReference type="Google" id="ProtNLM"/>
    </source>
</evidence>
<name>A0A0F9BND0_9ZZZZ</name>
<dbReference type="SUPFAM" id="SSF89550">
    <property type="entry name" value="PHP domain-like"/>
    <property type="match status" value="1"/>
</dbReference>
<comment type="caution">
    <text evidence="1">The sequence shown here is derived from an EMBL/GenBank/DDBJ whole genome shotgun (WGS) entry which is preliminary data.</text>
</comment>
<dbReference type="AlphaFoldDB" id="A0A0F9BND0"/>
<dbReference type="Gene3D" id="3.20.20.140">
    <property type="entry name" value="Metal-dependent hydrolases"/>
    <property type="match status" value="1"/>
</dbReference>
<reference evidence="1" key="1">
    <citation type="journal article" date="2015" name="Nature">
        <title>Complex archaea that bridge the gap between prokaryotes and eukaryotes.</title>
        <authorList>
            <person name="Spang A."/>
            <person name="Saw J.H."/>
            <person name="Jorgensen S.L."/>
            <person name="Zaremba-Niedzwiedzka K."/>
            <person name="Martijn J."/>
            <person name="Lind A.E."/>
            <person name="van Eijk R."/>
            <person name="Schleper C."/>
            <person name="Guy L."/>
            <person name="Ettema T.J."/>
        </authorList>
    </citation>
    <scope>NUCLEOTIDE SEQUENCE</scope>
</reference>
<dbReference type="CDD" id="cd19067">
    <property type="entry name" value="PfuEndoQ-like"/>
    <property type="match status" value="1"/>
</dbReference>
<evidence type="ECO:0000313" key="1">
    <source>
        <dbReference type="EMBL" id="KKL23370.1"/>
    </source>
</evidence>
<sequence length="256" mass="29438">MQKICDLHLHSKYSGGASRSINIYNLANNCKKKGVELLGTGDCLHPSWLIELKKELIEYSTGVFYTPQVQDVNFILQTEIEVIWKYKKNTKKVHFILLFPSFEKLEESIIYLSKYGNLNKEGRPKIFSTAEKLIIGLKSIDENIEIILAHIFTPYFGMFGEKAGFNTLKEVFGTSMNYINSIETGLSADPLMVRRISELNKISVISNSDSHSTNFHRLGREATVFNLNKLNYRNLIESIKKNKILKTYEMKLTLRQ</sequence>
<gene>
    <name evidence="1" type="ORF">LCGC14_2426060</name>
</gene>
<proteinExistence type="predicted"/>